<dbReference type="InterPro" id="IPR023563">
    <property type="entry name" value="Ribosomal_uL13_CS"/>
</dbReference>
<dbReference type="GO" id="GO:0003729">
    <property type="term" value="F:mRNA binding"/>
    <property type="evidence" value="ECO:0007669"/>
    <property type="project" value="TreeGrafter"/>
</dbReference>
<dbReference type="PIRSF" id="PIRSF002181">
    <property type="entry name" value="Ribosomal_L13"/>
    <property type="match status" value="1"/>
</dbReference>
<comment type="function">
    <text evidence="6 8">This protein is one of the early assembly proteins of the 50S ribosomal subunit, although it is not seen to bind rRNA by itself. It is important during the early stages of 50S assembly.</text>
</comment>
<dbReference type="SUPFAM" id="SSF52161">
    <property type="entry name" value="Ribosomal protein L13"/>
    <property type="match status" value="1"/>
</dbReference>
<comment type="subunit">
    <text evidence="2 6">Part of the 50S ribosomal subunit.</text>
</comment>
<dbReference type="PROSITE" id="PS00783">
    <property type="entry name" value="RIBOSOMAL_L13"/>
    <property type="match status" value="1"/>
</dbReference>
<dbReference type="RefSeq" id="WP_163606301.1">
    <property type="nucleotide sequence ID" value="NZ_JAABOO010000001.1"/>
</dbReference>
<evidence type="ECO:0000256" key="8">
    <source>
        <dbReference type="RuleBase" id="RU003878"/>
    </source>
</evidence>
<dbReference type="InterPro" id="IPR005823">
    <property type="entry name" value="Ribosomal_uL13_bac-type"/>
</dbReference>
<dbReference type="PANTHER" id="PTHR11545">
    <property type="entry name" value="RIBOSOMAL PROTEIN L13"/>
    <property type="match status" value="1"/>
</dbReference>
<dbReference type="GO" id="GO:0003735">
    <property type="term" value="F:structural constituent of ribosome"/>
    <property type="evidence" value="ECO:0007669"/>
    <property type="project" value="InterPro"/>
</dbReference>
<dbReference type="CDD" id="cd00392">
    <property type="entry name" value="Ribosomal_L13"/>
    <property type="match status" value="1"/>
</dbReference>
<dbReference type="GO" id="GO:0006412">
    <property type="term" value="P:translation"/>
    <property type="evidence" value="ECO:0007669"/>
    <property type="project" value="UniProtKB-UniRule"/>
</dbReference>
<accession>A0A6P0UHG7</accession>
<dbReference type="GO" id="GO:0017148">
    <property type="term" value="P:negative regulation of translation"/>
    <property type="evidence" value="ECO:0007669"/>
    <property type="project" value="TreeGrafter"/>
</dbReference>
<dbReference type="Pfam" id="PF00572">
    <property type="entry name" value="Ribosomal_L13"/>
    <property type="match status" value="1"/>
</dbReference>
<gene>
    <name evidence="6 8 9" type="primary">rplM</name>
    <name evidence="9" type="ORF">GWK08_04630</name>
</gene>
<comment type="caution">
    <text evidence="9">The sequence shown here is derived from an EMBL/GenBank/DDBJ whole genome shotgun (WGS) entry which is preliminary data.</text>
</comment>
<keyword evidence="3 6" id="KW-0689">Ribosomal protein</keyword>
<dbReference type="AlphaFoldDB" id="A0A6P0UHG7"/>
<reference evidence="9 10" key="1">
    <citation type="submission" date="2020-01" db="EMBL/GenBank/DDBJ databases">
        <title>Leptobacterium flavescens.</title>
        <authorList>
            <person name="Wang G."/>
        </authorList>
    </citation>
    <scope>NUCLEOTIDE SEQUENCE [LARGE SCALE GENOMIC DNA]</scope>
    <source>
        <strain evidence="9 10">KCTC 22160</strain>
    </source>
</reference>
<protein>
    <recommendedName>
        <fullName evidence="5 6">Large ribosomal subunit protein uL13</fullName>
    </recommendedName>
</protein>
<comment type="similarity">
    <text evidence="1 6 7">Belongs to the universal ribosomal protein uL13 family.</text>
</comment>
<dbReference type="EMBL" id="JAABOO010000001">
    <property type="protein sequence ID" value="NER12715.1"/>
    <property type="molecule type" value="Genomic_DNA"/>
</dbReference>
<evidence type="ECO:0000313" key="10">
    <source>
        <dbReference type="Proteomes" id="UP000468581"/>
    </source>
</evidence>
<evidence type="ECO:0000256" key="3">
    <source>
        <dbReference type="ARBA" id="ARBA00022980"/>
    </source>
</evidence>
<dbReference type="Gene3D" id="3.90.1180.10">
    <property type="entry name" value="Ribosomal protein L13"/>
    <property type="match status" value="1"/>
</dbReference>
<dbReference type="InterPro" id="IPR005822">
    <property type="entry name" value="Ribosomal_uL13"/>
</dbReference>
<sequence length="151" mass="16975">MDTLSYKTISANKSTVDKQWVLVDADGQTLGRLASKVAKLLRGKYKPNFTPHVDCGDNVVIINAEKINLTGNKWEAKKYIRHTGYPGGQRVRNARELYEKDPARIVEKSVKGMLPKNKLGADLFRNLKVYVGPEHNQEAQKPTAINLNDLK</sequence>
<dbReference type="FunFam" id="3.90.1180.10:FF:000001">
    <property type="entry name" value="50S ribosomal protein L13"/>
    <property type="match status" value="1"/>
</dbReference>
<evidence type="ECO:0000256" key="7">
    <source>
        <dbReference type="RuleBase" id="RU003877"/>
    </source>
</evidence>
<dbReference type="PANTHER" id="PTHR11545:SF2">
    <property type="entry name" value="LARGE RIBOSOMAL SUBUNIT PROTEIN UL13M"/>
    <property type="match status" value="1"/>
</dbReference>
<evidence type="ECO:0000313" key="9">
    <source>
        <dbReference type="EMBL" id="NER12715.1"/>
    </source>
</evidence>
<evidence type="ECO:0000256" key="1">
    <source>
        <dbReference type="ARBA" id="ARBA00006227"/>
    </source>
</evidence>
<dbReference type="InterPro" id="IPR036899">
    <property type="entry name" value="Ribosomal_uL13_sf"/>
</dbReference>
<evidence type="ECO:0000256" key="4">
    <source>
        <dbReference type="ARBA" id="ARBA00023274"/>
    </source>
</evidence>
<keyword evidence="4 6" id="KW-0687">Ribonucleoprotein</keyword>
<evidence type="ECO:0000256" key="6">
    <source>
        <dbReference type="HAMAP-Rule" id="MF_01366"/>
    </source>
</evidence>
<dbReference type="NCBIfam" id="TIGR01066">
    <property type="entry name" value="rplM_bact"/>
    <property type="match status" value="1"/>
</dbReference>
<proteinExistence type="inferred from homology"/>
<dbReference type="HAMAP" id="MF_01366">
    <property type="entry name" value="Ribosomal_uL13"/>
    <property type="match status" value="1"/>
</dbReference>
<dbReference type="GO" id="GO:0022625">
    <property type="term" value="C:cytosolic large ribosomal subunit"/>
    <property type="evidence" value="ECO:0007669"/>
    <property type="project" value="TreeGrafter"/>
</dbReference>
<name>A0A6P0UHG7_9FLAO</name>
<evidence type="ECO:0000256" key="2">
    <source>
        <dbReference type="ARBA" id="ARBA00011838"/>
    </source>
</evidence>
<evidence type="ECO:0000256" key="5">
    <source>
        <dbReference type="ARBA" id="ARBA00035201"/>
    </source>
</evidence>
<organism evidence="9 10">
    <name type="scientific">Leptobacterium flavescens</name>
    <dbReference type="NCBI Taxonomy" id="472055"/>
    <lineage>
        <taxon>Bacteria</taxon>
        <taxon>Pseudomonadati</taxon>
        <taxon>Bacteroidota</taxon>
        <taxon>Flavobacteriia</taxon>
        <taxon>Flavobacteriales</taxon>
        <taxon>Flavobacteriaceae</taxon>
        <taxon>Leptobacterium</taxon>
    </lineage>
</organism>
<dbReference type="Proteomes" id="UP000468581">
    <property type="component" value="Unassembled WGS sequence"/>
</dbReference>
<keyword evidence="10" id="KW-1185">Reference proteome</keyword>